<keyword evidence="2" id="KW-1185">Reference proteome</keyword>
<dbReference type="OrthoDB" id="213028at2"/>
<comment type="caution">
    <text evidence="1">The sequence shown here is derived from an EMBL/GenBank/DDBJ whole genome shotgun (WGS) entry which is preliminary data.</text>
</comment>
<dbReference type="SUPFAM" id="SSF46785">
    <property type="entry name" value="Winged helix' DNA-binding domain"/>
    <property type="match status" value="1"/>
</dbReference>
<evidence type="ECO:0000313" key="2">
    <source>
        <dbReference type="Proteomes" id="UP000318102"/>
    </source>
</evidence>
<dbReference type="PROSITE" id="PS51197">
    <property type="entry name" value="HTH_RRF2_2"/>
    <property type="match status" value="1"/>
</dbReference>
<dbReference type="InterPro" id="IPR000944">
    <property type="entry name" value="Tscrpt_reg_Rrf2"/>
</dbReference>
<dbReference type="GO" id="GO:0003700">
    <property type="term" value="F:DNA-binding transcription factor activity"/>
    <property type="evidence" value="ECO:0007669"/>
    <property type="project" value="TreeGrafter"/>
</dbReference>
<dbReference type="Gene3D" id="1.10.10.10">
    <property type="entry name" value="Winged helix-like DNA-binding domain superfamily/Winged helix DNA-binding domain"/>
    <property type="match status" value="1"/>
</dbReference>
<reference evidence="1 2" key="1">
    <citation type="submission" date="2019-07" db="EMBL/GenBank/DDBJ databases">
        <authorList>
            <person name="Kim J."/>
        </authorList>
    </citation>
    <scope>NUCLEOTIDE SEQUENCE [LARGE SCALE GENOMIC DNA]</scope>
    <source>
        <strain evidence="1 2">N4</strain>
    </source>
</reference>
<sequence>MQISSRFSVGVHILSLLAINPNEHHTSEWIAGSVGTNPVIIRRVLGYLKKAGLVHVRAGSGGSTLARELDEITLLDVYRAVEVVEEGKLFHVHDQPNPSCPVGANIETVLQLLLVKAQHAMEGVLEAVTMKELVEVLSNQIKTKSAGE</sequence>
<evidence type="ECO:0000313" key="1">
    <source>
        <dbReference type="EMBL" id="TVX89725.1"/>
    </source>
</evidence>
<protein>
    <submittedName>
        <fullName evidence="1">Rrf2 family transcriptional regulator</fullName>
    </submittedName>
</protein>
<proteinExistence type="predicted"/>
<dbReference type="PANTHER" id="PTHR33221:SF15">
    <property type="entry name" value="HTH-TYPE TRANSCRIPTIONAL REGULATOR YWGB-RELATED"/>
    <property type="match status" value="1"/>
</dbReference>
<accession>A0A559IQ14</accession>
<dbReference type="GO" id="GO:0005829">
    <property type="term" value="C:cytosol"/>
    <property type="evidence" value="ECO:0007669"/>
    <property type="project" value="TreeGrafter"/>
</dbReference>
<dbReference type="InterPro" id="IPR036390">
    <property type="entry name" value="WH_DNA-bd_sf"/>
</dbReference>
<dbReference type="Pfam" id="PF02082">
    <property type="entry name" value="Rrf2"/>
    <property type="match status" value="1"/>
</dbReference>
<dbReference type="PANTHER" id="PTHR33221">
    <property type="entry name" value="WINGED HELIX-TURN-HELIX TRANSCRIPTIONAL REGULATOR, RRF2 FAMILY"/>
    <property type="match status" value="1"/>
</dbReference>
<gene>
    <name evidence="1" type="ORF">FPZ44_18395</name>
</gene>
<dbReference type="EMBL" id="VNJK01000002">
    <property type="protein sequence ID" value="TVX89725.1"/>
    <property type="molecule type" value="Genomic_DNA"/>
</dbReference>
<dbReference type="FunFam" id="1.10.10.10:FF:000138">
    <property type="entry name" value="Rrf2 family transcriptional regulator"/>
    <property type="match status" value="1"/>
</dbReference>
<dbReference type="AlphaFoldDB" id="A0A559IQ14"/>
<dbReference type="RefSeq" id="WP_144992488.1">
    <property type="nucleotide sequence ID" value="NZ_VNJK01000002.1"/>
</dbReference>
<name>A0A559IQ14_9BACL</name>
<dbReference type="Proteomes" id="UP000318102">
    <property type="component" value="Unassembled WGS sequence"/>
</dbReference>
<organism evidence="1 2">
    <name type="scientific">Paenibacillus agilis</name>
    <dbReference type="NCBI Taxonomy" id="3020863"/>
    <lineage>
        <taxon>Bacteria</taxon>
        <taxon>Bacillati</taxon>
        <taxon>Bacillota</taxon>
        <taxon>Bacilli</taxon>
        <taxon>Bacillales</taxon>
        <taxon>Paenibacillaceae</taxon>
        <taxon>Paenibacillus</taxon>
    </lineage>
</organism>
<dbReference type="InterPro" id="IPR036388">
    <property type="entry name" value="WH-like_DNA-bd_sf"/>
</dbReference>